<dbReference type="InterPro" id="IPR024909">
    <property type="entry name" value="Cys-tRNA/MSH_ligase"/>
</dbReference>
<feature type="domain" description="Cysteinyl-tRNA ligase anticodon binding" evidence="12">
    <location>
        <begin position="423"/>
        <end position="462"/>
    </location>
</feature>
<evidence type="ECO:0000256" key="3">
    <source>
        <dbReference type="ARBA" id="ARBA00022723"/>
    </source>
</evidence>
<dbReference type="Pfam" id="PF01406">
    <property type="entry name" value="tRNA-synt_1e"/>
    <property type="match status" value="1"/>
</dbReference>
<dbReference type="SUPFAM" id="SSF52374">
    <property type="entry name" value="Nucleotidylyl transferase"/>
    <property type="match status" value="1"/>
</dbReference>
<evidence type="ECO:0000256" key="8">
    <source>
        <dbReference type="ARBA" id="ARBA00023146"/>
    </source>
</evidence>
<dbReference type="GO" id="GO:0005524">
    <property type="term" value="F:ATP binding"/>
    <property type="evidence" value="ECO:0007669"/>
    <property type="project" value="UniProtKB-UniRule"/>
</dbReference>
<organism evidence="13 14">
    <name type="scientific">candidate division CPR3 bacterium 4484_211</name>
    <dbReference type="NCBI Taxonomy" id="1968527"/>
    <lineage>
        <taxon>Bacteria</taxon>
        <taxon>Bacteria division CPR3</taxon>
    </lineage>
</organism>
<dbReference type="SUPFAM" id="SSF47323">
    <property type="entry name" value="Anticodon-binding domain of a subclass of class I aminoacyl-tRNA synthetases"/>
    <property type="match status" value="1"/>
</dbReference>
<evidence type="ECO:0000256" key="9">
    <source>
        <dbReference type="HAMAP-Rule" id="MF_00041"/>
    </source>
</evidence>
<dbReference type="PANTHER" id="PTHR10890:SF3">
    <property type="entry name" value="CYSTEINE--TRNA LIGASE, CYTOPLASMIC"/>
    <property type="match status" value="1"/>
</dbReference>
<accession>A0A1W9NY32</accession>
<keyword evidence="5 9" id="KW-0862">Zinc</keyword>
<comment type="subcellular location">
    <subcellularLocation>
        <location evidence="9">Cytoplasm</location>
    </subcellularLocation>
</comment>
<comment type="subunit">
    <text evidence="1 9">Monomer.</text>
</comment>
<sequence>MRLYNTLTRTKEEFTPFDPLEVKMYTCGPTVYDYVTVGNFRAYVTADILRRGLEFNGYKVRHVMNITDVGHLVSNADTGEDKLEKGARREGKGPLEVARFYEKDFLKKASELNLLEPYKRPRASEHIGEMIELIKRLEEKGFTYVTKNGVYFDIGKFPHYEELARCDLSLQIKAARRGVVVDESKKNPCDFRLWQLNQPQHILQWESPWGRGYPGWHIECSAMSMKYLGEQLDLHTGGEDLIFPHHTNEIAQSEAATGRRFVKCWVHNAFLLVDGGRMGKSLGNAYTVDDIKAHGFDVLALRYFYFTAHYRSQLNFTWDALAAGQNALNKLRESVRRFGVDAVRVRSDRKSSQSLVNSFASRFKKAVNDDLDMPQALAVVWEAVKSTDLSPAEKLNLIGEWDKILGLDLVEKTKNERQKMDFEVRELIARREKLRQEGEFEQADEIRDKLREMGYQIEDTPTGTRAIRKRKS</sequence>
<evidence type="ECO:0000259" key="11">
    <source>
        <dbReference type="Pfam" id="PF01406"/>
    </source>
</evidence>
<dbReference type="Proteomes" id="UP000192520">
    <property type="component" value="Unassembled WGS sequence"/>
</dbReference>
<dbReference type="PRINTS" id="PR00983">
    <property type="entry name" value="TRNASYNTHCYS"/>
</dbReference>
<dbReference type="GO" id="GO:0008270">
    <property type="term" value="F:zinc ion binding"/>
    <property type="evidence" value="ECO:0007669"/>
    <property type="project" value="UniProtKB-UniRule"/>
</dbReference>
<evidence type="ECO:0000313" key="13">
    <source>
        <dbReference type="EMBL" id="OQX51066.1"/>
    </source>
</evidence>
<feature type="coiled-coil region" evidence="10">
    <location>
        <begin position="410"/>
        <end position="444"/>
    </location>
</feature>
<comment type="similarity">
    <text evidence="9">Belongs to the class-I aminoacyl-tRNA synthetase family.</text>
</comment>
<evidence type="ECO:0000256" key="6">
    <source>
        <dbReference type="ARBA" id="ARBA00022840"/>
    </source>
</evidence>
<keyword evidence="9" id="KW-0963">Cytoplasm</keyword>
<evidence type="ECO:0000256" key="1">
    <source>
        <dbReference type="ARBA" id="ARBA00011245"/>
    </source>
</evidence>
<dbReference type="NCBIfam" id="TIGR00435">
    <property type="entry name" value="cysS"/>
    <property type="match status" value="1"/>
</dbReference>
<dbReference type="InterPro" id="IPR015803">
    <property type="entry name" value="Cys-tRNA-ligase"/>
</dbReference>
<evidence type="ECO:0000256" key="10">
    <source>
        <dbReference type="SAM" id="Coils"/>
    </source>
</evidence>
<feature type="binding site" evidence="9">
    <location>
        <position position="27"/>
    </location>
    <ligand>
        <name>Zn(2+)</name>
        <dbReference type="ChEBI" id="CHEBI:29105"/>
    </ligand>
</feature>
<keyword evidence="7 9" id="KW-0648">Protein biosynthesis</keyword>
<keyword evidence="8 9" id="KW-0030">Aminoacyl-tRNA synthetase</keyword>
<comment type="caution">
    <text evidence="13">The sequence shown here is derived from an EMBL/GenBank/DDBJ whole genome shotgun (WGS) entry which is preliminary data.</text>
</comment>
<dbReference type="GO" id="GO:0006423">
    <property type="term" value="P:cysteinyl-tRNA aminoacylation"/>
    <property type="evidence" value="ECO:0007669"/>
    <property type="project" value="UniProtKB-UniRule"/>
</dbReference>
<feature type="binding site" evidence="9">
    <location>
        <position position="245"/>
    </location>
    <ligand>
        <name>Zn(2+)</name>
        <dbReference type="ChEBI" id="CHEBI:29105"/>
    </ligand>
</feature>
<dbReference type="EMBL" id="MZGJ01000009">
    <property type="protein sequence ID" value="OQX51066.1"/>
    <property type="molecule type" value="Genomic_DNA"/>
</dbReference>
<evidence type="ECO:0000256" key="4">
    <source>
        <dbReference type="ARBA" id="ARBA00022741"/>
    </source>
</evidence>
<comment type="cofactor">
    <cofactor evidence="9">
        <name>Zn(2+)</name>
        <dbReference type="ChEBI" id="CHEBI:29105"/>
    </cofactor>
    <text evidence="9">Binds 1 zinc ion per subunit.</text>
</comment>
<dbReference type="Gene3D" id="3.40.50.620">
    <property type="entry name" value="HUPs"/>
    <property type="match status" value="1"/>
</dbReference>
<gene>
    <name evidence="9" type="primary">cysS</name>
    <name evidence="13" type="ORF">B5M47_02105</name>
</gene>
<feature type="binding site" evidence="9">
    <location>
        <position position="280"/>
    </location>
    <ligand>
        <name>ATP</name>
        <dbReference type="ChEBI" id="CHEBI:30616"/>
    </ligand>
</feature>
<dbReference type="GO" id="GO:0005829">
    <property type="term" value="C:cytosol"/>
    <property type="evidence" value="ECO:0007669"/>
    <property type="project" value="TreeGrafter"/>
</dbReference>
<comment type="caution">
    <text evidence="9">Lacks conserved residue(s) required for the propagation of feature annotation.</text>
</comment>
<dbReference type="AlphaFoldDB" id="A0A1W9NY32"/>
<evidence type="ECO:0000256" key="2">
    <source>
        <dbReference type="ARBA" id="ARBA00022598"/>
    </source>
</evidence>
<dbReference type="EC" id="6.1.1.16" evidence="9"/>
<name>A0A1W9NY32_UNCC3</name>
<dbReference type="STRING" id="1968527.B5M47_02105"/>
<evidence type="ECO:0000259" key="12">
    <source>
        <dbReference type="Pfam" id="PF23493"/>
    </source>
</evidence>
<dbReference type="InterPro" id="IPR056411">
    <property type="entry name" value="CysS_C"/>
</dbReference>
<evidence type="ECO:0000256" key="7">
    <source>
        <dbReference type="ARBA" id="ARBA00022917"/>
    </source>
</evidence>
<keyword evidence="6 9" id="KW-0067">ATP-binding</keyword>
<comment type="catalytic activity">
    <reaction evidence="9">
        <text>tRNA(Cys) + L-cysteine + ATP = L-cysteinyl-tRNA(Cys) + AMP + diphosphate</text>
        <dbReference type="Rhea" id="RHEA:17773"/>
        <dbReference type="Rhea" id="RHEA-COMP:9661"/>
        <dbReference type="Rhea" id="RHEA-COMP:9679"/>
        <dbReference type="ChEBI" id="CHEBI:30616"/>
        <dbReference type="ChEBI" id="CHEBI:33019"/>
        <dbReference type="ChEBI" id="CHEBI:35235"/>
        <dbReference type="ChEBI" id="CHEBI:78442"/>
        <dbReference type="ChEBI" id="CHEBI:78517"/>
        <dbReference type="ChEBI" id="CHEBI:456215"/>
        <dbReference type="EC" id="6.1.1.16"/>
    </reaction>
</comment>
<keyword evidence="3 9" id="KW-0479">Metal-binding</keyword>
<evidence type="ECO:0000313" key="14">
    <source>
        <dbReference type="Proteomes" id="UP000192520"/>
    </source>
</evidence>
<dbReference type="Pfam" id="PF23493">
    <property type="entry name" value="CysS_C"/>
    <property type="match status" value="1"/>
</dbReference>
<keyword evidence="10" id="KW-0175">Coiled coil</keyword>
<dbReference type="CDD" id="cd00672">
    <property type="entry name" value="CysRS_core"/>
    <property type="match status" value="1"/>
</dbReference>
<dbReference type="Gene3D" id="1.20.120.1910">
    <property type="entry name" value="Cysteine-tRNA ligase, C-terminal anti-codon recognition domain"/>
    <property type="match status" value="1"/>
</dbReference>
<dbReference type="InterPro" id="IPR009080">
    <property type="entry name" value="tRNAsynth_Ia_anticodon-bd"/>
</dbReference>
<dbReference type="InterPro" id="IPR014729">
    <property type="entry name" value="Rossmann-like_a/b/a_fold"/>
</dbReference>
<proteinExistence type="inferred from homology"/>
<dbReference type="PANTHER" id="PTHR10890">
    <property type="entry name" value="CYSTEINYL-TRNA SYNTHETASE"/>
    <property type="match status" value="1"/>
</dbReference>
<feature type="domain" description="tRNA synthetases class I catalytic" evidence="11">
    <location>
        <begin position="15"/>
        <end position="323"/>
    </location>
</feature>
<keyword evidence="2 9" id="KW-0436">Ligase</keyword>
<feature type="short sequence motif" description="'KMSKS' region" evidence="9">
    <location>
        <begin position="277"/>
        <end position="281"/>
    </location>
</feature>
<keyword evidence="4 9" id="KW-0547">Nucleotide-binding</keyword>
<protein>
    <recommendedName>
        <fullName evidence="9">Cysteine--tRNA ligase</fullName>
        <ecNumber evidence="9">6.1.1.16</ecNumber>
    </recommendedName>
    <alternativeName>
        <fullName evidence="9">Cysteinyl-tRNA synthetase</fullName>
        <shortName evidence="9">CysRS</shortName>
    </alternativeName>
</protein>
<dbReference type="GO" id="GO:0004817">
    <property type="term" value="F:cysteine-tRNA ligase activity"/>
    <property type="evidence" value="ECO:0007669"/>
    <property type="project" value="UniProtKB-UniRule"/>
</dbReference>
<reference evidence="14" key="1">
    <citation type="submission" date="2017-03" db="EMBL/GenBank/DDBJ databases">
        <title>Novel pathways for hydrocarbon cycling and metabolic interdependencies in hydrothermal sediment communities.</title>
        <authorList>
            <person name="Dombrowski N."/>
            <person name="Seitz K."/>
            <person name="Teske A."/>
            <person name="Baker B."/>
        </authorList>
    </citation>
    <scope>NUCLEOTIDE SEQUENCE [LARGE SCALE GENOMIC DNA]</scope>
</reference>
<evidence type="ECO:0000256" key="5">
    <source>
        <dbReference type="ARBA" id="ARBA00022833"/>
    </source>
</evidence>
<feature type="binding site" evidence="9">
    <location>
        <position position="220"/>
    </location>
    <ligand>
        <name>Zn(2+)</name>
        <dbReference type="ChEBI" id="CHEBI:29105"/>
    </ligand>
</feature>
<feature type="binding site" evidence="9">
    <location>
        <position position="249"/>
    </location>
    <ligand>
        <name>Zn(2+)</name>
        <dbReference type="ChEBI" id="CHEBI:29105"/>
    </ligand>
</feature>
<dbReference type="InterPro" id="IPR032678">
    <property type="entry name" value="tRNA-synt_1_cat_dom"/>
</dbReference>
<dbReference type="HAMAP" id="MF_00041">
    <property type="entry name" value="Cys_tRNA_synth"/>
    <property type="match status" value="1"/>
</dbReference>